<dbReference type="PANTHER" id="PTHR34215:SF1">
    <property type="entry name" value="YLXR DOMAIN-CONTAINING PROTEIN"/>
    <property type="match status" value="1"/>
</dbReference>
<proteinExistence type="predicted"/>
<evidence type="ECO:0000313" key="3">
    <source>
        <dbReference type="EMBL" id="MBO0610053.1"/>
    </source>
</evidence>
<dbReference type="Gene3D" id="3.30.1230.10">
    <property type="entry name" value="YlxR-like"/>
    <property type="match status" value="1"/>
</dbReference>
<reference evidence="4" key="1">
    <citation type="submission" date="2023-07" db="EMBL/GenBank/DDBJ databases">
        <title>Myceligenerans salitolerans sp. nov., a halotolerant actinomycete isolated from a salt lake in Xinjiang, China.</title>
        <authorList>
            <person name="Guan T."/>
        </authorList>
    </citation>
    <scope>NUCLEOTIDE SEQUENCE [LARGE SCALE GENOMIC DNA]</scope>
    <source>
        <strain evidence="4">XHU 5031</strain>
    </source>
</reference>
<protein>
    <submittedName>
        <fullName evidence="3">YlxR family protein</fullName>
    </submittedName>
</protein>
<comment type="caution">
    <text evidence="3">The sequence shown here is derived from an EMBL/GenBank/DDBJ whole genome shotgun (WGS) entry which is preliminary data.</text>
</comment>
<dbReference type="InterPro" id="IPR007393">
    <property type="entry name" value="YlxR_dom"/>
</dbReference>
<dbReference type="Pfam" id="PF04296">
    <property type="entry name" value="YlxR"/>
    <property type="match status" value="1"/>
</dbReference>
<dbReference type="Proteomes" id="UP000664617">
    <property type="component" value="Unassembled WGS sequence"/>
</dbReference>
<accession>A0ABS3IAM4</accession>
<feature type="domain" description="YlxR" evidence="2">
    <location>
        <begin position="39"/>
        <end position="112"/>
    </location>
</feature>
<dbReference type="PANTHER" id="PTHR34215">
    <property type="entry name" value="BLL0784 PROTEIN"/>
    <property type="match status" value="1"/>
</dbReference>
<organism evidence="3 4">
    <name type="scientific">Myceligenerans salitolerans</name>
    <dbReference type="NCBI Taxonomy" id="1230528"/>
    <lineage>
        <taxon>Bacteria</taxon>
        <taxon>Bacillati</taxon>
        <taxon>Actinomycetota</taxon>
        <taxon>Actinomycetes</taxon>
        <taxon>Micrococcales</taxon>
        <taxon>Promicromonosporaceae</taxon>
        <taxon>Myceligenerans</taxon>
    </lineage>
</organism>
<evidence type="ECO:0000259" key="2">
    <source>
        <dbReference type="Pfam" id="PF04296"/>
    </source>
</evidence>
<sequence>MNRQGRLTESGPRARTPSSSASGATSVTTSRPAPTGPVRTCVGCRGRDQRSALLRVVLDPAAAQPRIVVDVRACLPGRGAWIHPGAECLELAERRRAIPRALRAGGPVDLAELREHLGP</sequence>
<feature type="region of interest" description="Disordered" evidence="1">
    <location>
        <begin position="1"/>
        <end position="42"/>
    </location>
</feature>
<gene>
    <name evidence="3" type="ORF">J0911_13555</name>
</gene>
<dbReference type="SUPFAM" id="SSF64376">
    <property type="entry name" value="YlxR-like"/>
    <property type="match status" value="1"/>
</dbReference>
<dbReference type="InterPro" id="IPR035931">
    <property type="entry name" value="YlxR-like_sf"/>
</dbReference>
<dbReference type="EMBL" id="JAFMPK010000046">
    <property type="protein sequence ID" value="MBO0610053.1"/>
    <property type="molecule type" value="Genomic_DNA"/>
</dbReference>
<feature type="compositionally biased region" description="Low complexity" evidence="1">
    <location>
        <begin position="10"/>
        <end position="31"/>
    </location>
</feature>
<keyword evidence="4" id="KW-1185">Reference proteome</keyword>
<evidence type="ECO:0000256" key="1">
    <source>
        <dbReference type="SAM" id="MobiDB-lite"/>
    </source>
</evidence>
<evidence type="ECO:0000313" key="4">
    <source>
        <dbReference type="Proteomes" id="UP000664617"/>
    </source>
</evidence>
<name>A0ABS3IAM4_9MICO</name>
<dbReference type="InterPro" id="IPR037465">
    <property type="entry name" value="YlxR"/>
</dbReference>